<accession>A0AAW1X3K0</accession>
<name>A0AAW1X3K0_RUBAR</name>
<gene>
    <name evidence="3" type="ORF">M0R45_018790</name>
</gene>
<dbReference type="InterPro" id="IPR029058">
    <property type="entry name" value="AB_hydrolase_fold"/>
</dbReference>
<dbReference type="Gene3D" id="3.40.50.1820">
    <property type="entry name" value="alpha/beta hydrolase"/>
    <property type="match status" value="1"/>
</dbReference>
<sequence length="478" mass="52946">MCSTHTMMGMRLLLALLVFTLILASTSSANITTTTVTNLPGYSGDLPFTFETGYVGLGDNEEVQLFYYFVESERNPAQDPLLLWIPAGPGCSGQLVFFFESGPITFKYGDYNGSLPTLQDNPYTWAKGLNLLYVDAPVGTGYSYSTTQSGYAMDDYKHVAQLYEFLQKWLDAHPTFLENILYIGGGSYAGMSVPMLAQTIIDGNENGSIPLLNFKGYVLGNPVTDTVVDGNAKIPKAHRLSLISDQLYQALKTSCDGEYVNVNSSNHACIADLDAYDALLNDINTFQVLEPLCSNGLPAQKEMVLTRRYLKESSRGLQRSQPTGPALWCRSYHTVLNTVWANNKGVQDVLGVRRGTKVLWQYCNTTLDYTEDVTSVVAYHQNLSKGADLRVLIYSGDHDMQVPHIGTLKWIDTLNLTEDESWRTWSLDGQTAGYTTKLINEHITLTYATVKGGGHVAAETNTKECAAMIDRWMAYFPL</sequence>
<dbReference type="PANTHER" id="PTHR11802:SF319">
    <property type="entry name" value="CARBOXYPEPTIDASE"/>
    <property type="match status" value="1"/>
</dbReference>
<dbReference type="FunFam" id="3.40.50.1820:FF:000072">
    <property type="entry name" value="Serine carboxypeptidase-like 19"/>
    <property type="match status" value="1"/>
</dbReference>
<organism evidence="3 4">
    <name type="scientific">Rubus argutus</name>
    <name type="common">Southern blackberry</name>
    <dbReference type="NCBI Taxonomy" id="59490"/>
    <lineage>
        <taxon>Eukaryota</taxon>
        <taxon>Viridiplantae</taxon>
        <taxon>Streptophyta</taxon>
        <taxon>Embryophyta</taxon>
        <taxon>Tracheophyta</taxon>
        <taxon>Spermatophyta</taxon>
        <taxon>Magnoliopsida</taxon>
        <taxon>eudicotyledons</taxon>
        <taxon>Gunneridae</taxon>
        <taxon>Pentapetalae</taxon>
        <taxon>rosids</taxon>
        <taxon>fabids</taxon>
        <taxon>Rosales</taxon>
        <taxon>Rosaceae</taxon>
        <taxon>Rosoideae</taxon>
        <taxon>Rosoideae incertae sedis</taxon>
        <taxon>Rubus</taxon>
    </lineage>
</organism>
<evidence type="ECO:0000256" key="2">
    <source>
        <dbReference type="SAM" id="SignalP"/>
    </source>
</evidence>
<evidence type="ECO:0000313" key="4">
    <source>
        <dbReference type="Proteomes" id="UP001457282"/>
    </source>
</evidence>
<proteinExistence type="inferred from homology"/>
<dbReference type="GO" id="GO:0004185">
    <property type="term" value="F:serine-type carboxypeptidase activity"/>
    <property type="evidence" value="ECO:0007669"/>
    <property type="project" value="InterPro"/>
</dbReference>
<dbReference type="EMBL" id="JBEDUW010000004">
    <property type="protein sequence ID" value="KAK9931516.1"/>
    <property type="molecule type" value="Genomic_DNA"/>
</dbReference>
<comment type="caution">
    <text evidence="3">The sequence shown here is derived from an EMBL/GenBank/DDBJ whole genome shotgun (WGS) entry which is preliminary data.</text>
</comment>
<reference evidence="3 4" key="1">
    <citation type="journal article" date="2023" name="G3 (Bethesda)">
        <title>A chromosome-length genome assembly and annotation of blackberry (Rubus argutus, cv. 'Hillquist').</title>
        <authorList>
            <person name="Bruna T."/>
            <person name="Aryal R."/>
            <person name="Dudchenko O."/>
            <person name="Sargent D.J."/>
            <person name="Mead D."/>
            <person name="Buti M."/>
            <person name="Cavallini A."/>
            <person name="Hytonen T."/>
            <person name="Andres J."/>
            <person name="Pham M."/>
            <person name="Weisz D."/>
            <person name="Mascagni F."/>
            <person name="Usai G."/>
            <person name="Natali L."/>
            <person name="Bassil N."/>
            <person name="Fernandez G.E."/>
            <person name="Lomsadze A."/>
            <person name="Armour M."/>
            <person name="Olukolu B."/>
            <person name="Poorten T."/>
            <person name="Britton C."/>
            <person name="Davik J."/>
            <person name="Ashrafi H."/>
            <person name="Aiden E.L."/>
            <person name="Borodovsky M."/>
            <person name="Worthington M."/>
        </authorList>
    </citation>
    <scope>NUCLEOTIDE SEQUENCE [LARGE SCALE GENOMIC DNA]</scope>
    <source>
        <strain evidence="3">PI 553951</strain>
    </source>
</reference>
<evidence type="ECO:0000256" key="1">
    <source>
        <dbReference type="ARBA" id="ARBA00009431"/>
    </source>
</evidence>
<keyword evidence="4" id="KW-1185">Reference proteome</keyword>
<feature type="chain" id="PRO_5043407870" description="Serine carboxypeptidase-like 18" evidence="2">
    <location>
        <begin position="29"/>
        <end position="478"/>
    </location>
</feature>
<dbReference type="SUPFAM" id="SSF53474">
    <property type="entry name" value="alpha/beta-Hydrolases"/>
    <property type="match status" value="1"/>
</dbReference>
<comment type="similarity">
    <text evidence="1">Belongs to the peptidase S10 family.</text>
</comment>
<dbReference type="AlphaFoldDB" id="A0AAW1X3K0"/>
<protein>
    <recommendedName>
        <fullName evidence="5">Serine carboxypeptidase-like 18</fullName>
    </recommendedName>
</protein>
<feature type="signal peptide" evidence="2">
    <location>
        <begin position="1"/>
        <end position="28"/>
    </location>
</feature>
<evidence type="ECO:0008006" key="5">
    <source>
        <dbReference type="Google" id="ProtNLM"/>
    </source>
</evidence>
<dbReference type="PANTHER" id="PTHR11802">
    <property type="entry name" value="SERINE PROTEASE FAMILY S10 SERINE CARBOXYPEPTIDASE"/>
    <property type="match status" value="1"/>
</dbReference>
<dbReference type="PRINTS" id="PR00724">
    <property type="entry name" value="CRBOXYPTASEC"/>
</dbReference>
<evidence type="ECO:0000313" key="3">
    <source>
        <dbReference type="EMBL" id="KAK9931516.1"/>
    </source>
</evidence>
<dbReference type="InterPro" id="IPR001563">
    <property type="entry name" value="Peptidase_S10"/>
</dbReference>
<keyword evidence="2" id="KW-0732">Signal</keyword>
<dbReference type="Proteomes" id="UP001457282">
    <property type="component" value="Unassembled WGS sequence"/>
</dbReference>
<dbReference type="Pfam" id="PF00450">
    <property type="entry name" value="Peptidase_S10"/>
    <property type="match status" value="1"/>
</dbReference>
<dbReference type="GO" id="GO:0006508">
    <property type="term" value="P:proteolysis"/>
    <property type="evidence" value="ECO:0007669"/>
    <property type="project" value="InterPro"/>
</dbReference>
<dbReference type="GO" id="GO:0019748">
    <property type="term" value="P:secondary metabolic process"/>
    <property type="evidence" value="ECO:0007669"/>
    <property type="project" value="TreeGrafter"/>
</dbReference>
<dbReference type="Gene3D" id="3.40.50.12670">
    <property type="match status" value="1"/>
</dbReference>
<dbReference type="GO" id="GO:0016747">
    <property type="term" value="F:acyltransferase activity, transferring groups other than amino-acyl groups"/>
    <property type="evidence" value="ECO:0007669"/>
    <property type="project" value="TreeGrafter"/>
</dbReference>